<evidence type="ECO:0008006" key="5">
    <source>
        <dbReference type="Google" id="ProtNLM"/>
    </source>
</evidence>
<feature type="region of interest" description="Disordered" evidence="1">
    <location>
        <begin position="69"/>
        <end position="108"/>
    </location>
</feature>
<accession>A0A1H9EQN0</accession>
<dbReference type="Proteomes" id="UP000199766">
    <property type="component" value="Unassembled WGS sequence"/>
</dbReference>
<feature type="transmembrane region" description="Helical" evidence="2">
    <location>
        <begin position="28"/>
        <end position="49"/>
    </location>
</feature>
<feature type="compositionally biased region" description="Low complexity" evidence="1">
    <location>
        <begin position="69"/>
        <end position="79"/>
    </location>
</feature>
<keyword evidence="4" id="KW-1185">Reference proteome</keyword>
<proteinExistence type="predicted"/>
<dbReference type="EMBL" id="FOGD01000001">
    <property type="protein sequence ID" value="SEQ27925.1"/>
    <property type="molecule type" value="Genomic_DNA"/>
</dbReference>
<dbReference type="AlphaFoldDB" id="A0A1H9EQN0"/>
<dbReference type="OrthoDB" id="8565731at2"/>
<dbReference type="STRING" id="180197.SAMN02982919_00352"/>
<evidence type="ECO:0000256" key="2">
    <source>
        <dbReference type="SAM" id="Phobius"/>
    </source>
</evidence>
<sequence length="108" mass="11256">MYLVVIAWLYVTVMMALAEATSSTGSILGAIITFALYGLLPLSIVVYILGTPGRRRAIHAQEMAERAQEAATRAAATATSTSLITPDASGHTPTAAEGNGIAPVRKEP</sequence>
<reference evidence="3 4" key="1">
    <citation type="submission" date="2016-10" db="EMBL/GenBank/DDBJ databases">
        <authorList>
            <person name="de Groot N.N."/>
        </authorList>
    </citation>
    <scope>NUCLEOTIDE SEQUENCE [LARGE SCALE GENOMIC DNA]</scope>
    <source>
        <strain evidence="3 4">ATCC 35958</strain>
    </source>
</reference>
<gene>
    <name evidence="3" type="ORF">SAMN02982919_00352</name>
</gene>
<keyword evidence="2" id="KW-0472">Membrane</keyword>
<organism evidence="3 4">
    <name type="scientific">Giesbergeria anulus</name>
    <dbReference type="NCBI Taxonomy" id="180197"/>
    <lineage>
        <taxon>Bacteria</taxon>
        <taxon>Pseudomonadati</taxon>
        <taxon>Pseudomonadota</taxon>
        <taxon>Betaproteobacteria</taxon>
        <taxon>Burkholderiales</taxon>
        <taxon>Comamonadaceae</taxon>
        <taxon>Giesbergeria</taxon>
    </lineage>
</organism>
<keyword evidence="2" id="KW-1133">Transmembrane helix</keyword>
<evidence type="ECO:0000256" key="1">
    <source>
        <dbReference type="SAM" id="MobiDB-lite"/>
    </source>
</evidence>
<name>A0A1H9EQN0_9BURK</name>
<keyword evidence="2" id="KW-0812">Transmembrane</keyword>
<protein>
    <recommendedName>
        <fullName evidence="5">Transmembrane protein</fullName>
    </recommendedName>
</protein>
<evidence type="ECO:0000313" key="4">
    <source>
        <dbReference type="Proteomes" id="UP000199766"/>
    </source>
</evidence>
<dbReference type="RefSeq" id="WP_091451803.1">
    <property type="nucleotide sequence ID" value="NZ_FOGD01000001.1"/>
</dbReference>
<evidence type="ECO:0000313" key="3">
    <source>
        <dbReference type="EMBL" id="SEQ27925.1"/>
    </source>
</evidence>